<sequence length="290" mass="32752">MNGLPLYSILRGTAGVNNLSGAPIQQHTALCEGSVERADELISSFDINLLQFNASLLQTFQSSKPGTNAFLFRLLELLSRSVHCIAVSIELTATKCHVGDIETATTYHQPPMMIPVGRNMRAYPSPPPHGSLFFHRGYKDHEQYPFRKADMAGYWAEDRIFGGVVLFDRGASGTEAHSVWLHSGRKGWTKRIWKPLDWQLRAMAKIFSGSSSEAVIVETVNRGQELPPRLLEEMNEYWKLTFPFFCDVDNPERHDDYDAMAYYNILQRSMGAPTAADKTRNVHAEYVRLP</sequence>
<evidence type="ECO:0000313" key="1">
    <source>
        <dbReference type="EMBL" id="KAJ4145131.1"/>
    </source>
</evidence>
<name>A0A9W8Q2G9_AKAMU</name>
<dbReference type="KEGG" id="amus:LMH87_003990"/>
<dbReference type="GeneID" id="80891149"/>
<protein>
    <submittedName>
        <fullName evidence="1">Uncharacterized protein</fullName>
    </submittedName>
</protein>
<reference evidence="1" key="1">
    <citation type="journal article" date="2023" name="Access Microbiol">
        <title>De-novo genome assembly for Akanthomyces muscarius, a biocontrol agent of insect agricultural pests.</title>
        <authorList>
            <person name="Erdos Z."/>
            <person name="Studholme D.J."/>
            <person name="Raymond B."/>
            <person name="Sharma M."/>
        </authorList>
    </citation>
    <scope>NUCLEOTIDE SEQUENCE</scope>
    <source>
        <strain evidence="1">Ve6</strain>
    </source>
</reference>
<dbReference type="Proteomes" id="UP001144673">
    <property type="component" value="Chromosome 2"/>
</dbReference>
<organism evidence="1 2">
    <name type="scientific">Akanthomyces muscarius</name>
    <name type="common">Entomopathogenic fungus</name>
    <name type="synonym">Lecanicillium muscarium</name>
    <dbReference type="NCBI Taxonomy" id="2231603"/>
    <lineage>
        <taxon>Eukaryota</taxon>
        <taxon>Fungi</taxon>
        <taxon>Dikarya</taxon>
        <taxon>Ascomycota</taxon>
        <taxon>Pezizomycotina</taxon>
        <taxon>Sordariomycetes</taxon>
        <taxon>Hypocreomycetidae</taxon>
        <taxon>Hypocreales</taxon>
        <taxon>Cordycipitaceae</taxon>
        <taxon>Akanthomyces</taxon>
    </lineage>
</organism>
<proteinExistence type="predicted"/>
<gene>
    <name evidence="1" type="ORF">LMH87_003990</name>
</gene>
<dbReference type="RefSeq" id="XP_056048801.1">
    <property type="nucleotide sequence ID" value="XM_056195143.1"/>
</dbReference>
<accession>A0A9W8Q2G9</accession>
<dbReference type="EMBL" id="JAJHUN010000011">
    <property type="protein sequence ID" value="KAJ4145131.1"/>
    <property type="molecule type" value="Genomic_DNA"/>
</dbReference>
<comment type="caution">
    <text evidence="1">The sequence shown here is derived from an EMBL/GenBank/DDBJ whole genome shotgun (WGS) entry which is preliminary data.</text>
</comment>
<evidence type="ECO:0000313" key="2">
    <source>
        <dbReference type="Proteomes" id="UP001144673"/>
    </source>
</evidence>
<dbReference type="AlphaFoldDB" id="A0A9W8Q2G9"/>
<keyword evidence="2" id="KW-1185">Reference proteome</keyword>